<dbReference type="Gene3D" id="3.10.290.10">
    <property type="entry name" value="RNA-binding S4 domain"/>
    <property type="match status" value="1"/>
</dbReference>
<keyword evidence="3 5" id="KW-0413">Isomerase</keyword>
<dbReference type="InterPro" id="IPR020094">
    <property type="entry name" value="TruA/RsuA/RluB/E/F_N"/>
</dbReference>
<evidence type="ECO:0000313" key="7">
    <source>
        <dbReference type="EMBL" id="HBT50189.1"/>
    </source>
</evidence>
<dbReference type="InterPro" id="IPR002942">
    <property type="entry name" value="S4_RNA-bd"/>
</dbReference>
<dbReference type="EC" id="5.4.99.-" evidence="5"/>
<evidence type="ECO:0000313" key="11">
    <source>
        <dbReference type="Proteomes" id="UP000294886"/>
    </source>
</evidence>
<dbReference type="Gene3D" id="3.30.70.580">
    <property type="entry name" value="Pseudouridine synthase I, catalytic domain, N-terminal subdomain"/>
    <property type="match status" value="1"/>
</dbReference>
<evidence type="ECO:0000313" key="9">
    <source>
        <dbReference type="EMBL" id="TCO55402.1"/>
    </source>
</evidence>
<dbReference type="PROSITE" id="PS50889">
    <property type="entry name" value="S4"/>
    <property type="match status" value="1"/>
</dbReference>
<dbReference type="InterPro" id="IPR000748">
    <property type="entry name" value="PsdUridine_synth_RsuA/RluB/E/F"/>
</dbReference>
<dbReference type="Proteomes" id="UP000529861">
    <property type="component" value="Unassembled WGS sequence"/>
</dbReference>
<evidence type="ECO:0000313" key="8">
    <source>
        <dbReference type="EMBL" id="NNG67816.1"/>
    </source>
</evidence>
<gene>
    <name evidence="7" type="ORF">DEA61_10495</name>
    <name evidence="9" type="ORF">EV203_1429</name>
    <name evidence="8" type="ORF">HKI81_11530</name>
</gene>
<evidence type="ECO:0000256" key="2">
    <source>
        <dbReference type="ARBA" id="ARBA00022884"/>
    </source>
</evidence>
<dbReference type="GO" id="GO:0003723">
    <property type="term" value="F:RNA binding"/>
    <property type="evidence" value="ECO:0007669"/>
    <property type="project" value="UniProtKB-KW"/>
</dbReference>
<dbReference type="RefSeq" id="WP_009610537.1">
    <property type="nucleotide sequence ID" value="NZ_DOLB01000155.1"/>
</dbReference>
<comment type="caution">
    <text evidence="7">The sequence shown here is derived from an EMBL/GenBank/DDBJ whole genome shotgun (WGS) entry which is preliminary data.</text>
</comment>
<dbReference type="Pfam" id="PF01479">
    <property type="entry name" value="S4"/>
    <property type="match status" value="1"/>
</dbReference>
<dbReference type="InterPro" id="IPR018496">
    <property type="entry name" value="PsdUridine_synth_RsuA/RluB_CS"/>
</dbReference>
<protein>
    <recommendedName>
        <fullName evidence="5">Pseudouridine synthase</fullName>
        <ecNumber evidence="5">5.4.99.-</ecNumber>
    </recommendedName>
</protein>
<dbReference type="SUPFAM" id="SSF55174">
    <property type="entry name" value="Alpha-L RNA-binding motif"/>
    <property type="match status" value="1"/>
</dbReference>
<dbReference type="InterPro" id="IPR006145">
    <property type="entry name" value="PsdUridine_synth_RsuA/RluA"/>
</dbReference>
<sequence>MAKMRLDKLLSNMGIGTRKEVKKYIKDGLVEVNGEIVLDPSKTVDTEKDEVLFDGEKVEYKEFIYVMMNKPQGVISATHDKSEETVIDLLPEEIALRKVFPVGRLDKDTEGLLIITNDGELAHKLLSPKKKVVKKYYAEVLGKITEKDAEKFKEGVILEDGYRTMPSQLEIIESSDISKVYVYLTEGKYHQVKRMFEAIGKKVLYLKRLCMGKLQLDENLEPGEWRELTEEEVNLLKETI</sequence>
<evidence type="ECO:0000256" key="5">
    <source>
        <dbReference type="RuleBase" id="RU003887"/>
    </source>
</evidence>
<evidence type="ECO:0000313" key="10">
    <source>
        <dbReference type="Proteomes" id="UP000264445"/>
    </source>
</evidence>
<dbReference type="AlphaFoldDB" id="A0A101E405"/>
<keyword evidence="2 4" id="KW-0694">RNA-binding</keyword>
<proteinExistence type="inferred from homology"/>
<dbReference type="CDD" id="cd00165">
    <property type="entry name" value="S4"/>
    <property type="match status" value="1"/>
</dbReference>
<dbReference type="PANTHER" id="PTHR47683:SF4">
    <property type="entry name" value="PSEUDOURIDINE SYNTHASE"/>
    <property type="match status" value="1"/>
</dbReference>
<dbReference type="OMA" id="QGKYHQV"/>
<name>A0A101E405_9THEO</name>
<dbReference type="InterPro" id="IPR050343">
    <property type="entry name" value="RsuA_PseudoU_synthase"/>
</dbReference>
<accession>A0A101E405</accession>
<dbReference type="InterPro" id="IPR036986">
    <property type="entry name" value="S4_RNA-bd_sf"/>
</dbReference>
<evidence type="ECO:0000256" key="3">
    <source>
        <dbReference type="ARBA" id="ARBA00023235"/>
    </source>
</evidence>
<dbReference type="GO" id="GO:0000455">
    <property type="term" value="P:enzyme-directed rRNA pseudouridine synthesis"/>
    <property type="evidence" value="ECO:0007669"/>
    <property type="project" value="UniProtKB-ARBA"/>
</dbReference>
<comment type="similarity">
    <text evidence="1 5">Belongs to the pseudouridine synthase RsuA family.</text>
</comment>
<reference evidence="8 12" key="3">
    <citation type="submission" date="2020-04" db="EMBL/GenBank/DDBJ databases">
        <title>Draft genome sequence of Caldanaerobacter sunterraneus. strain 1523vc isolated from Griffin hot spring, Kamchatka, Russia.</title>
        <authorList>
            <person name="Toshchakov S.V."/>
            <person name="Podosokorskaya O.A."/>
            <person name="Kublanov I.V."/>
            <person name="Korzhenkov A."/>
            <person name="Patrushev M.V."/>
        </authorList>
    </citation>
    <scope>NUCLEOTIDE SEQUENCE [LARGE SCALE GENOMIC DNA]</scope>
    <source>
        <strain evidence="8 12">1523vc</strain>
    </source>
</reference>
<dbReference type="EMBL" id="SLWU01000042">
    <property type="protein sequence ID" value="TCO55402.1"/>
    <property type="molecule type" value="Genomic_DNA"/>
</dbReference>
<dbReference type="Proteomes" id="UP000294886">
    <property type="component" value="Unassembled WGS sequence"/>
</dbReference>
<reference evidence="9 11" key="2">
    <citation type="submission" date="2019-03" db="EMBL/GenBank/DDBJ databases">
        <title>Genomic Encyclopedia of Type Strains, Phase IV (KMG-IV): sequencing the most valuable type-strain genomes for metagenomic binning, comparative biology and taxonomic classification.</title>
        <authorList>
            <person name="Goeker M."/>
        </authorList>
    </citation>
    <scope>NUCLEOTIDE SEQUENCE [LARGE SCALE GENOMIC DNA]</scope>
    <source>
        <strain evidence="9 11">DSM 13054</strain>
    </source>
</reference>
<evidence type="ECO:0000259" key="6">
    <source>
        <dbReference type="SMART" id="SM00363"/>
    </source>
</evidence>
<dbReference type="EMBL" id="JABEQB010000042">
    <property type="protein sequence ID" value="NNG67816.1"/>
    <property type="molecule type" value="Genomic_DNA"/>
</dbReference>
<dbReference type="SMART" id="SM00363">
    <property type="entry name" value="S4"/>
    <property type="match status" value="1"/>
</dbReference>
<feature type="domain" description="RNA-binding S4" evidence="6">
    <location>
        <begin position="4"/>
        <end position="62"/>
    </location>
</feature>
<dbReference type="GO" id="GO:0120159">
    <property type="term" value="F:rRNA pseudouridine synthase activity"/>
    <property type="evidence" value="ECO:0007669"/>
    <property type="project" value="UniProtKB-ARBA"/>
</dbReference>
<dbReference type="Proteomes" id="UP000264445">
    <property type="component" value="Unassembled WGS sequence"/>
</dbReference>
<dbReference type="GO" id="GO:0005829">
    <property type="term" value="C:cytosol"/>
    <property type="evidence" value="ECO:0007669"/>
    <property type="project" value="UniProtKB-ARBA"/>
</dbReference>
<dbReference type="InterPro" id="IPR042092">
    <property type="entry name" value="PsdUridine_s_RsuA/RluB/E/F_cat"/>
</dbReference>
<organism evidence="7 10">
    <name type="scientific">Caldanaerobacter subterraneus</name>
    <dbReference type="NCBI Taxonomy" id="911092"/>
    <lineage>
        <taxon>Bacteria</taxon>
        <taxon>Bacillati</taxon>
        <taxon>Bacillota</taxon>
        <taxon>Clostridia</taxon>
        <taxon>Thermoanaerobacterales</taxon>
        <taxon>Thermoanaerobacteraceae</taxon>
        <taxon>Caldanaerobacter</taxon>
    </lineage>
</organism>
<dbReference type="SUPFAM" id="SSF55120">
    <property type="entry name" value="Pseudouridine synthase"/>
    <property type="match status" value="1"/>
</dbReference>
<evidence type="ECO:0000313" key="12">
    <source>
        <dbReference type="Proteomes" id="UP000529861"/>
    </source>
</evidence>
<dbReference type="FunFam" id="3.30.70.1560:FF:000001">
    <property type="entry name" value="Pseudouridine synthase"/>
    <property type="match status" value="1"/>
</dbReference>
<dbReference type="CDD" id="cd02553">
    <property type="entry name" value="PseudoU_synth_RsuA"/>
    <property type="match status" value="1"/>
</dbReference>
<dbReference type="PROSITE" id="PS01149">
    <property type="entry name" value="PSI_RSU"/>
    <property type="match status" value="1"/>
</dbReference>
<dbReference type="PANTHER" id="PTHR47683">
    <property type="entry name" value="PSEUDOURIDINE SYNTHASE FAMILY PROTEIN-RELATED"/>
    <property type="match status" value="1"/>
</dbReference>
<dbReference type="Gene3D" id="3.30.70.1560">
    <property type="entry name" value="Alpha-L RNA-binding motif"/>
    <property type="match status" value="1"/>
</dbReference>
<dbReference type="NCBIfam" id="TIGR00093">
    <property type="entry name" value="pseudouridine synthase"/>
    <property type="match status" value="1"/>
</dbReference>
<dbReference type="InterPro" id="IPR020103">
    <property type="entry name" value="PsdUridine_synth_cat_dom_sf"/>
</dbReference>
<evidence type="ECO:0000256" key="4">
    <source>
        <dbReference type="PROSITE-ProRule" id="PRU00182"/>
    </source>
</evidence>
<dbReference type="FunFam" id="3.10.290.10:FF:000003">
    <property type="entry name" value="Pseudouridine synthase"/>
    <property type="match status" value="1"/>
</dbReference>
<reference evidence="7 10" key="1">
    <citation type="journal article" date="2018" name="Nat. Biotechnol.">
        <title>A standardized bacterial taxonomy based on genome phylogeny substantially revises the tree of life.</title>
        <authorList>
            <person name="Parks D.H."/>
            <person name="Chuvochina M."/>
            <person name="Waite D.W."/>
            <person name="Rinke C."/>
            <person name="Skarshewski A."/>
            <person name="Chaumeil P.A."/>
            <person name="Hugenholtz P."/>
        </authorList>
    </citation>
    <scope>NUCLEOTIDE SEQUENCE [LARGE SCALE GENOMIC DNA]</scope>
    <source>
        <strain evidence="7">UBA12544</strain>
    </source>
</reference>
<dbReference type="EMBL" id="DOLB01000155">
    <property type="protein sequence ID" value="HBT50189.1"/>
    <property type="molecule type" value="Genomic_DNA"/>
</dbReference>
<evidence type="ECO:0000256" key="1">
    <source>
        <dbReference type="ARBA" id="ARBA00008348"/>
    </source>
</evidence>
<dbReference type="Pfam" id="PF00849">
    <property type="entry name" value="PseudoU_synth_2"/>
    <property type="match status" value="1"/>
</dbReference>